<keyword evidence="3" id="KW-1185">Reference proteome</keyword>
<evidence type="ECO:0000313" key="2">
    <source>
        <dbReference type="EMBL" id="KLU04671.1"/>
    </source>
</evidence>
<dbReference type="Proteomes" id="UP000036367">
    <property type="component" value="Unassembled WGS sequence"/>
</dbReference>
<proteinExistence type="predicted"/>
<protein>
    <submittedName>
        <fullName evidence="2">Uncharacterized protein</fullName>
    </submittedName>
</protein>
<sequence length="145" mass="16615">MSAEFASSPDRFTDAELVAFLDEQLEPSRSSAIEQAVREDEELRQRLIQLRGQDVAGLHTIGAIWRRQQLSCPDRAVLQAYVANQLEPEMADYVLFHLTEIGCRVCRANFDDLNQQLARGRSTEEAASRRRRMFQTSAGHLRRHD</sequence>
<evidence type="ECO:0000313" key="3">
    <source>
        <dbReference type="Proteomes" id="UP000036367"/>
    </source>
</evidence>
<accession>A0A0J1BDT6</accession>
<dbReference type="RefSeq" id="WP_236696273.1">
    <property type="nucleotide sequence ID" value="NZ_LECT01000026.1"/>
</dbReference>
<gene>
    <name evidence="2" type="ORF">RISK_003293</name>
</gene>
<organism evidence="2 3">
    <name type="scientific">Rhodopirellula islandica</name>
    <dbReference type="NCBI Taxonomy" id="595434"/>
    <lineage>
        <taxon>Bacteria</taxon>
        <taxon>Pseudomonadati</taxon>
        <taxon>Planctomycetota</taxon>
        <taxon>Planctomycetia</taxon>
        <taxon>Pirellulales</taxon>
        <taxon>Pirellulaceae</taxon>
        <taxon>Rhodopirellula</taxon>
    </lineage>
</organism>
<feature type="region of interest" description="Disordered" evidence="1">
    <location>
        <begin position="120"/>
        <end position="145"/>
    </location>
</feature>
<evidence type="ECO:0000256" key="1">
    <source>
        <dbReference type="SAM" id="MobiDB-lite"/>
    </source>
</evidence>
<reference evidence="2" key="1">
    <citation type="submission" date="2015-05" db="EMBL/GenBank/DDBJ databases">
        <title>Permanent draft genome of Rhodopirellula islandicus K833.</title>
        <authorList>
            <person name="Kizina J."/>
            <person name="Richter M."/>
            <person name="Glockner F.O."/>
            <person name="Harder J."/>
        </authorList>
    </citation>
    <scope>NUCLEOTIDE SEQUENCE [LARGE SCALE GENOMIC DNA]</scope>
    <source>
        <strain evidence="2">K833</strain>
    </source>
</reference>
<dbReference type="STRING" id="595434.RISK_003293"/>
<name>A0A0J1BDT6_RHOIS</name>
<dbReference type="EMBL" id="LECT01000026">
    <property type="protein sequence ID" value="KLU04671.1"/>
    <property type="molecule type" value="Genomic_DNA"/>
</dbReference>
<comment type="caution">
    <text evidence="2">The sequence shown here is derived from an EMBL/GenBank/DDBJ whole genome shotgun (WGS) entry which is preliminary data.</text>
</comment>
<dbReference type="AlphaFoldDB" id="A0A0J1BDT6"/>
<dbReference type="PATRIC" id="fig|595434.4.peg.3143"/>